<dbReference type="Pfam" id="PF02600">
    <property type="entry name" value="DsbB"/>
    <property type="match status" value="1"/>
</dbReference>
<feature type="transmembrane region" description="Helical" evidence="6">
    <location>
        <begin position="162"/>
        <end position="183"/>
    </location>
</feature>
<dbReference type="Gene3D" id="1.20.1550.10">
    <property type="entry name" value="DsbB-like"/>
    <property type="match status" value="1"/>
</dbReference>
<name>A0A7D7T5R2_9NEIS</name>
<dbReference type="InterPro" id="IPR050183">
    <property type="entry name" value="DsbB"/>
</dbReference>
<dbReference type="Proteomes" id="UP000514752">
    <property type="component" value="Chromosome"/>
</dbReference>
<dbReference type="EMBL" id="CP059567">
    <property type="protein sequence ID" value="QMT40913.1"/>
    <property type="molecule type" value="Genomic_DNA"/>
</dbReference>
<reference evidence="7 8" key="1">
    <citation type="submission" date="2020-07" db="EMBL/GenBank/DDBJ databases">
        <title>Genomic diversity of species in the Neisseriaceae family.</title>
        <authorList>
            <person name="Vincent A.T."/>
            <person name="Bernet E."/>
            <person name="Veyrier F.J."/>
        </authorList>
    </citation>
    <scope>NUCLEOTIDE SEQUENCE [LARGE SCALE GENOMIC DNA]</scope>
    <source>
        <strain evidence="7 8">DSM 22244</strain>
    </source>
</reference>
<feature type="transmembrane region" description="Helical" evidence="6">
    <location>
        <begin position="62"/>
        <end position="81"/>
    </location>
</feature>
<evidence type="ECO:0000256" key="1">
    <source>
        <dbReference type="ARBA" id="ARBA00004651"/>
    </source>
</evidence>
<keyword evidence="2" id="KW-1003">Cell membrane</keyword>
<evidence type="ECO:0000256" key="3">
    <source>
        <dbReference type="ARBA" id="ARBA00022692"/>
    </source>
</evidence>
<dbReference type="GO" id="GO:0005886">
    <property type="term" value="C:plasma membrane"/>
    <property type="evidence" value="ECO:0007669"/>
    <property type="project" value="UniProtKB-SubCell"/>
</dbReference>
<evidence type="ECO:0000313" key="7">
    <source>
        <dbReference type="EMBL" id="QMT40913.1"/>
    </source>
</evidence>
<feature type="transmembrane region" description="Helical" evidence="6">
    <location>
        <begin position="31"/>
        <end position="50"/>
    </location>
</feature>
<dbReference type="InterPro" id="IPR023380">
    <property type="entry name" value="DsbB-like_sf"/>
</dbReference>
<keyword evidence="4 6" id="KW-1133">Transmembrane helix</keyword>
<keyword evidence="5 6" id="KW-0472">Membrane</keyword>
<sequence length="189" mass="21247">MREYGFTFPTLSVYNSGYLKGAARMNVYRKILLSVAALAAFCTAFSLWMQYGFGFDPCVMCIVQRMAILFAGLAAFVLAWLPQRRMWARLTAAVGVSIPAAWAAWTAVQQLHLQSLPPAQQPSCGAPWTFRLQNAPLFDWYEPLIRGFGQCGVIEKFLGVPFPWWSLLACAAMLAAVWGGLWYSRRFEQ</sequence>
<evidence type="ECO:0000256" key="2">
    <source>
        <dbReference type="ARBA" id="ARBA00022475"/>
    </source>
</evidence>
<evidence type="ECO:0000256" key="4">
    <source>
        <dbReference type="ARBA" id="ARBA00022989"/>
    </source>
</evidence>
<evidence type="ECO:0000256" key="6">
    <source>
        <dbReference type="SAM" id="Phobius"/>
    </source>
</evidence>
<dbReference type="GO" id="GO:0015035">
    <property type="term" value="F:protein-disulfide reductase activity"/>
    <property type="evidence" value="ECO:0007669"/>
    <property type="project" value="InterPro"/>
</dbReference>
<keyword evidence="3 6" id="KW-0812">Transmembrane</keyword>
<comment type="subcellular location">
    <subcellularLocation>
        <location evidence="1">Cell membrane</location>
        <topology evidence="1">Multi-pass membrane protein</topology>
    </subcellularLocation>
</comment>
<dbReference type="InterPro" id="IPR003752">
    <property type="entry name" value="DiS_bond_form_DsbB/BdbC"/>
</dbReference>
<dbReference type="PANTHER" id="PTHR36570">
    <property type="entry name" value="DISULFIDE BOND FORMATION PROTEIN B"/>
    <property type="match status" value="1"/>
</dbReference>
<evidence type="ECO:0000256" key="5">
    <source>
        <dbReference type="ARBA" id="ARBA00023136"/>
    </source>
</evidence>
<dbReference type="KEGG" id="nsg:H3L94_02340"/>
<organism evidence="7 8">
    <name type="scientific">Neisseria shayeganii</name>
    <dbReference type="NCBI Taxonomy" id="607712"/>
    <lineage>
        <taxon>Bacteria</taxon>
        <taxon>Pseudomonadati</taxon>
        <taxon>Pseudomonadota</taxon>
        <taxon>Betaproteobacteria</taxon>
        <taxon>Neisseriales</taxon>
        <taxon>Neisseriaceae</taxon>
        <taxon>Neisseria</taxon>
    </lineage>
</organism>
<evidence type="ECO:0000313" key="8">
    <source>
        <dbReference type="Proteomes" id="UP000514752"/>
    </source>
</evidence>
<proteinExistence type="predicted"/>
<dbReference type="GO" id="GO:0006457">
    <property type="term" value="P:protein folding"/>
    <property type="evidence" value="ECO:0007669"/>
    <property type="project" value="InterPro"/>
</dbReference>
<dbReference type="AlphaFoldDB" id="A0A7D7T5R2"/>
<gene>
    <name evidence="7" type="ORF">H3L94_02340</name>
</gene>
<accession>A0A7D7T5R2</accession>
<feature type="transmembrane region" description="Helical" evidence="6">
    <location>
        <begin position="88"/>
        <end position="108"/>
    </location>
</feature>
<dbReference type="SUPFAM" id="SSF158442">
    <property type="entry name" value="DsbB-like"/>
    <property type="match status" value="1"/>
</dbReference>
<protein>
    <submittedName>
        <fullName evidence="7">Disulfide bond formation protein B</fullName>
    </submittedName>
</protein>
<dbReference type="PANTHER" id="PTHR36570:SF3">
    <property type="entry name" value="DISULFIDE BOND FORMATION PROTEIN B"/>
    <property type="match status" value="1"/>
</dbReference>